<dbReference type="Pfam" id="PF11101">
    <property type="entry name" value="DUF2884"/>
    <property type="match status" value="1"/>
</dbReference>
<accession>A0A316I611</accession>
<feature type="signal peptide" evidence="1">
    <location>
        <begin position="1"/>
        <end position="22"/>
    </location>
</feature>
<sequence length="251" mass="26786">MRLPLSAAASLCLLLALRAAPAQDLTTTCHASSSYDLTLRPGSLLFDRAQPAPYRVELGDGALRADGRTVPLTAEQQDRLAVFERELRALAPRVRAVAQAGVDLAARALHEEAAGMQLDAASLAELDRRVAARADELKRRIAASNSTHDWQGEAAQAYADQLAGDILPLLAGALGQQALEAAMGGDLQQAAQLRDRAADLATSLRPRLERRMQALRPQVQALCPAVRRLAGLQEGLRGGDGRPLDLLETTP</sequence>
<dbReference type="Proteomes" id="UP000245812">
    <property type="component" value="Unassembled WGS sequence"/>
</dbReference>
<evidence type="ECO:0000313" key="3">
    <source>
        <dbReference type="Proteomes" id="UP000245812"/>
    </source>
</evidence>
<evidence type="ECO:0000313" key="2">
    <source>
        <dbReference type="EMBL" id="PWK85907.1"/>
    </source>
</evidence>
<keyword evidence="1" id="KW-0732">Signal</keyword>
<name>A0A316I611_9GAMM</name>
<dbReference type="EMBL" id="QGHC01000008">
    <property type="protein sequence ID" value="PWK85907.1"/>
    <property type="molecule type" value="Genomic_DNA"/>
</dbReference>
<evidence type="ECO:0008006" key="4">
    <source>
        <dbReference type="Google" id="ProtNLM"/>
    </source>
</evidence>
<dbReference type="Gene3D" id="1.20.58.60">
    <property type="match status" value="1"/>
</dbReference>
<organism evidence="2 3">
    <name type="scientific">Fulvimonas soli</name>
    <dbReference type="NCBI Taxonomy" id="155197"/>
    <lineage>
        <taxon>Bacteria</taxon>
        <taxon>Pseudomonadati</taxon>
        <taxon>Pseudomonadota</taxon>
        <taxon>Gammaproteobacteria</taxon>
        <taxon>Lysobacterales</taxon>
        <taxon>Rhodanobacteraceae</taxon>
        <taxon>Fulvimonas</taxon>
    </lineage>
</organism>
<reference evidence="2 3" key="1">
    <citation type="submission" date="2018-05" db="EMBL/GenBank/DDBJ databases">
        <title>Genomic Encyclopedia of Type Strains, Phase IV (KMG-IV): sequencing the most valuable type-strain genomes for metagenomic binning, comparative biology and taxonomic classification.</title>
        <authorList>
            <person name="Goeker M."/>
        </authorList>
    </citation>
    <scope>NUCLEOTIDE SEQUENCE [LARGE SCALE GENOMIC DNA]</scope>
    <source>
        <strain evidence="2 3">DSM 14263</strain>
    </source>
</reference>
<proteinExistence type="predicted"/>
<dbReference type="InterPro" id="IPR021307">
    <property type="entry name" value="DUF2884"/>
</dbReference>
<dbReference type="RefSeq" id="WP_109724025.1">
    <property type="nucleotide sequence ID" value="NZ_MSZV01000073.1"/>
</dbReference>
<evidence type="ECO:0000256" key="1">
    <source>
        <dbReference type="SAM" id="SignalP"/>
    </source>
</evidence>
<protein>
    <recommendedName>
        <fullName evidence="4">DUF2884 family protein</fullName>
    </recommendedName>
</protein>
<keyword evidence="3" id="KW-1185">Reference proteome</keyword>
<dbReference type="AlphaFoldDB" id="A0A316I611"/>
<feature type="chain" id="PRO_5016279188" description="DUF2884 family protein" evidence="1">
    <location>
        <begin position="23"/>
        <end position="251"/>
    </location>
</feature>
<dbReference type="OrthoDB" id="5951854at2"/>
<comment type="caution">
    <text evidence="2">The sequence shown here is derived from an EMBL/GenBank/DDBJ whole genome shotgun (WGS) entry which is preliminary data.</text>
</comment>
<gene>
    <name evidence="2" type="ORF">C7456_108203</name>
</gene>